<organism evidence="2 3">
    <name type="scientific">Mixta gaviniae</name>
    <dbReference type="NCBI Taxonomy" id="665914"/>
    <lineage>
        <taxon>Bacteria</taxon>
        <taxon>Pseudomonadati</taxon>
        <taxon>Pseudomonadota</taxon>
        <taxon>Gammaproteobacteria</taxon>
        <taxon>Enterobacterales</taxon>
        <taxon>Erwiniaceae</taxon>
        <taxon>Mixta</taxon>
    </lineage>
</organism>
<evidence type="ECO:0000256" key="1">
    <source>
        <dbReference type="SAM" id="Phobius"/>
    </source>
</evidence>
<dbReference type="AlphaFoldDB" id="A0A1X1DW43"/>
<dbReference type="Proteomes" id="UP000238365">
    <property type="component" value="Chromosome"/>
</dbReference>
<evidence type="ECO:0000313" key="3">
    <source>
        <dbReference type="Proteomes" id="UP000238365"/>
    </source>
</evidence>
<dbReference type="OrthoDB" id="6628613at2"/>
<keyword evidence="1" id="KW-0812">Transmembrane</keyword>
<evidence type="ECO:0000313" key="2">
    <source>
        <dbReference type="EMBL" id="AUX94092.1"/>
    </source>
</evidence>
<proteinExistence type="predicted"/>
<feature type="transmembrane region" description="Helical" evidence="1">
    <location>
        <begin position="7"/>
        <end position="32"/>
    </location>
</feature>
<feature type="transmembrane region" description="Helical" evidence="1">
    <location>
        <begin position="38"/>
        <end position="56"/>
    </location>
</feature>
<protein>
    <submittedName>
        <fullName evidence="2">Uncharacterized protein</fullName>
    </submittedName>
</protein>
<keyword evidence="1" id="KW-1133">Transmembrane helix</keyword>
<dbReference type="KEGG" id="pgz:C2E15_14095"/>
<accession>A0A1X1DW43</accession>
<gene>
    <name evidence="2" type="ORF">C2E15_14095</name>
</gene>
<keyword evidence="3" id="KW-1185">Reference proteome</keyword>
<keyword evidence="1" id="KW-0472">Membrane</keyword>
<reference evidence="2 3" key="1">
    <citation type="submission" date="2018-01" db="EMBL/GenBank/DDBJ databases">
        <title>Complete and assembled Genome of Pantoea gaviniae DSM22758T.</title>
        <authorList>
            <person name="Stevens M.J.A."/>
            <person name="Zurfluh K."/>
            <person name="Stephan R."/>
        </authorList>
    </citation>
    <scope>NUCLEOTIDE SEQUENCE [LARGE SCALE GENOMIC DNA]</scope>
    <source>
        <strain evidence="2 3">DSM 22758</strain>
    </source>
</reference>
<dbReference type="EMBL" id="CP026377">
    <property type="protein sequence ID" value="AUX94092.1"/>
    <property type="molecule type" value="Genomic_DNA"/>
</dbReference>
<name>A0A1X1DW43_9GAMM</name>
<sequence>MKSKKEALIGLVMSYAFAFIGGLLVFLCAYWFFHFETWTERAVYIGLTLLVVYMLLKLVPQKYR</sequence>